<dbReference type="SUPFAM" id="SSF53098">
    <property type="entry name" value="Ribonuclease H-like"/>
    <property type="match status" value="1"/>
</dbReference>
<feature type="domain" description="RNase H type-1" evidence="1">
    <location>
        <begin position="31"/>
        <end position="151"/>
    </location>
</feature>
<dbReference type="InterPro" id="IPR012337">
    <property type="entry name" value="RNaseH-like_sf"/>
</dbReference>
<sequence length="183" mass="20955">MIQALQKQRPSNNCNLRTNWEPPPRGWVKLNTDGAVWDSKNMAGCGGLIRTYDGSWVAGFTAKLGNCQVFQAELWGMRHGLQMAWDLGVRRIIVETDSAEALDKLNSMELTSQSFNSLVREIHSLKNRPWEILFQHIKREGNQCANWLAKNSLRKNYGFNFIDNPHVELQKLICNDCQGRVTH</sequence>
<dbReference type="CDD" id="cd06222">
    <property type="entry name" value="RNase_H_like"/>
    <property type="match status" value="1"/>
</dbReference>
<evidence type="ECO:0000313" key="2">
    <source>
        <dbReference type="EMBL" id="MED6171274.1"/>
    </source>
</evidence>
<dbReference type="InterPro" id="IPR044730">
    <property type="entry name" value="RNase_H-like_dom_plant"/>
</dbReference>
<dbReference type="Pfam" id="PF13456">
    <property type="entry name" value="RVT_3"/>
    <property type="match status" value="1"/>
</dbReference>
<dbReference type="PANTHER" id="PTHR47723">
    <property type="entry name" value="OS05G0353850 PROTEIN"/>
    <property type="match status" value="1"/>
</dbReference>
<accession>A0ABU6VCQ5</accession>
<keyword evidence="3" id="KW-1185">Reference proteome</keyword>
<dbReference type="InterPro" id="IPR002156">
    <property type="entry name" value="RNaseH_domain"/>
</dbReference>
<dbReference type="InterPro" id="IPR053151">
    <property type="entry name" value="RNase_H-like"/>
</dbReference>
<dbReference type="InterPro" id="IPR036397">
    <property type="entry name" value="RNaseH_sf"/>
</dbReference>
<organism evidence="2 3">
    <name type="scientific">Stylosanthes scabra</name>
    <dbReference type="NCBI Taxonomy" id="79078"/>
    <lineage>
        <taxon>Eukaryota</taxon>
        <taxon>Viridiplantae</taxon>
        <taxon>Streptophyta</taxon>
        <taxon>Embryophyta</taxon>
        <taxon>Tracheophyta</taxon>
        <taxon>Spermatophyta</taxon>
        <taxon>Magnoliopsida</taxon>
        <taxon>eudicotyledons</taxon>
        <taxon>Gunneridae</taxon>
        <taxon>Pentapetalae</taxon>
        <taxon>rosids</taxon>
        <taxon>fabids</taxon>
        <taxon>Fabales</taxon>
        <taxon>Fabaceae</taxon>
        <taxon>Papilionoideae</taxon>
        <taxon>50 kb inversion clade</taxon>
        <taxon>dalbergioids sensu lato</taxon>
        <taxon>Dalbergieae</taxon>
        <taxon>Pterocarpus clade</taxon>
        <taxon>Stylosanthes</taxon>
    </lineage>
</organism>
<reference evidence="2 3" key="1">
    <citation type="journal article" date="2023" name="Plants (Basel)">
        <title>Bridging the Gap: Combining Genomics and Transcriptomics Approaches to Understand Stylosanthes scabra, an Orphan Legume from the Brazilian Caatinga.</title>
        <authorList>
            <person name="Ferreira-Neto J.R.C."/>
            <person name="da Silva M.D."/>
            <person name="Binneck E."/>
            <person name="de Melo N.F."/>
            <person name="da Silva R.H."/>
            <person name="de Melo A.L.T.M."/>
            <person name="Pandolfi V."/>
            <person name="Bustamante F.O."/>
            <person name="Brasileiro-Vidal A.C."/>
            <person name="Benko-Iseppon A.M."/>
        </authorList>
    </citation>
    <scope>NUCLEOTIDE SEQUENCE [LARGE SCALE GENOMIC DNA]</scope>
    <source>
        <tissue evidence="2">Leaves</tissue>
    </source>
</reference>
<comment type="caution">
    <text evidence="2">The sequence shown here is derived from an EMBL/GenBank/DDBJ whole genome shotgun (WGS) entry which is preliminary data.</text>
</comment>
<dbReference type="EMBL" id="JASCZI010151241">
    <property type="protein sequence ID" value="MED6171274.1"/>
    <property type="molecule type" value="Genomic_DNA"/>
</dbReference>
<dbReference type="PANTHER" id="PTHR47723:SF19">
    <property type="entry name" value="POLYNUCLEOTIDYL TRANSFERASE, RIBONUCLEASE H-LIKE SUPERFAMILY PROTEIN"/>
    <property type="match status" value="1"/>
</dbReference>
<dbReference type="Proteomes" id="UP001341840">
    <property type="component" value="Unassembled WGS sequence"/>
</dbReference>
<protein>
    <recommendedName>
        <fullName evidence="1">RNase H type-1 domain-containing protein</fullName>
    </recommendedName>
</protein>
<proteinExistence type="predicted"/>
<dbReference type="Gene3D" id="3.30.420.10">
    <property type="entry name" value="Ribonuclease H-like superfamily/Ribonuclease H"/>
    <property type="match status" value="1"/>
</dbReference>
<name>A0ABU6VCQ5_9FABA</name>
<evidence type="ECO:0000259" key="1">
    <source>
        <dbReference type="Pfam" id="PF13456"/>
    </source>
</evidence>
<gene>
    <name evidence="2" type="ORF">PIB30_117389</name>
</gene>
<evidence type="ECO:0000313" key="3">
    <source>
        <dbReference type="Proteomes" id="UP001341840"/>
    </source>
</evidence>